<organism evidence="6 7">
    <name type="scientific">Saccharopolyspora antimicrobica</name>
    <dbReference type="NCBI Taxonomy" id="455193"/>
    <lineage>
        <taxon>Bacteria</taxon>
        <taxon>Bacillati</taxon>
        <taxon>Actinomycetota</taxon>
        <taxon>Actinomycetes</taxon>
        <taxon>Pseudonocardiales</taxon>
        <taxon>Pseudonocardiaceae</taxon>
        <taxon>Saccharopolyspora</taxon>
    </lineage>
</organism>
<dbReference type="Pfam" id="PF00196">
    <property type="entry name" value="GerE"/>
    <property type="match status" value="1"/>
</dbReference>
<dbReference type="PANTHER" id="PTHR44688:SF16">
    <property type="entry name" value="DNA-BINDING TRANSCRIPTIONAL ACTIVATOR DEVR_DOSR"/>
    <property type="match status" value="1"/>
</dbReference>
<evidence type="ECO:0000313" key="6">
    <source>
        <dbReference type="EMBL" id="SFO87854.1"/>
    </source>
</evidence>
<dbReference type="OrthoDB" id="3178272at2"/>
<dbReference type="Proteomes" id="UP000270697">
    <property type="component" value="Unassembled WGS sequence"/>
</dbReference>
<accession>A0A1I5KRZ4</accession>
<reference evidence="6 7" key="1">
    <citation type="submission" date="2016-10" db="EMBL/GenBank/DDBJ databases">
        <authorList>
            <person name="de Groot N.N."/>
        </authorList>
    </citation>
    <scope>NUCLEOTIDE SEQUENCE [LARGE SCALE GENOMIC DNA]</scope>
    <source>
        <strain evidence="6 7">CPCC 201259</strain>
    </source>
</reference>
<keyword evidence="1" id="KW-0805">Transcription regulation</keyword>
<evidence type="ECO:0000256" key="2">
    <source>
        <dbReference type="ARBA" id="ARBA00023125"/>
    </source>
</evidence>
<dbReference type="CDD" id="cd06170">
    <property type="entry name" value="LuxR_C_like"/>
    <property type="match status" value="1"/>
</dbReference>
<dbReference type="SMART" id="SM00421">
    <property type="entry name" value="HTH_LUXR"/>
    <property type="match status" value="1"/>
</dbReference>
<feature type="domain" description="HTH luxR-type" evidence="4">
    <location>
        <begin position="59"/>
        <end position="124"/>
    </location>
</feature>
<keyword evidence="2" id="KW-0238">DNA-binding</keyword>
<dbReference type="PROSITE" id="PS50043">
    <property type="entry name" value="HTH_LUXR_2"/>
    <property type="match status" value="1"/>
</dbReference>
<proteinExistence type="predicted"/>
<keyword evidence="3" id="KW-0804">Transcription</keyword>
<protein>
    <submittedName>
        <fullName evidence="5">Regulatory LuxR family protein</fullName>
    </submittedName>
    <submittedName>
        <fullName evidence="6">Regulatory protein, luxR family</fullName>
    </submittedName>
</protein>
<dbReference type="Gene3D" id="1.10.10.10">
    <property type="entry name" value="Winged helix-like DNA-binding domain superfamily/Winged helix DNA-binding domain"/>
    <property type="match status" value="1"/>
</dbReference>
<evidence type="ECO:0000256" key="1">
    <source>
        <dbReference type="ARBA" id="ARBA00023015"/>
    </source>
</evidence>
<dbReference type="PRINTS" id="PR00038">
    <property type="entry name" value="HTHLUXR"/>
</dbReference>
<dbReference type="EMBL" id="RBXX01000002">
    <property type="protein sequence ID" value="RKT89143.1"/>
    <property type="molecule type" value="Genomic_DNA"/>
</dbReference>
<dbReference type="SUPFAM" id="SSF46894">
    <property type="entry name" value="C-terminal effector domain of the bipartite response regulators"/>
    <property type="match status" value="1"/>
</dbReference>
<dbReference type="STRING" id="455193.SAMN05421805_1284"/>
<evidence type="ECO:0000313" key="7">
    <source>
        <dbReference type="Proteomes" id="UP000199398"/>
    </source>
</evidence>
<dbReference type="PROSITE" id="PS00622">
    <property type="entry name" value="HTH_LUXR_1"/>
    <property type="match status" value="1"/>
</dbReference>
<name>A0A1I5KRZ4_9PSEU</name>
<dbReference type="Proteomes" id="UP000199398">
    <property type="component" value="Unassembled WGS sequence"/>
</dbReference>
<reference evidence="5 8" key="2">
    <citation type="submission" date="2018-10" db="EMBL/GenBank/DDBJ databases">
        <title>Sequencing the genomes of 1000 actinobacteria strains.</title>
        <authorList>
            <person name="Klenk H.-P."/>
        </authorList>
    </citation>
    <scope>NUCLEOTIDE SEQUENCE [LARGE SCALE GENOMIC DNA]</scope>
    <source>
        <strain evidence="5 8">DSM 45119</strain>
    </source>
</reference>
<dbReference type="InterPro" id="IPR036388">
    <property type="entry name" value="WH-like_DNA-bd_sf"/>
</dbReference>
<evidence type="ECO:0000259" key="4">
    <source>
        <dbReference type="PROSITE" id="PS50043"/>
    </source>
</evidence>
<gene>
    <name evidence="5" type="ORF">ATL45_7590</name>
    <name evidence="6" type="ORF">SAMN05421805_1284</name>
</gene>
<dbReference type="EMBL" id="FOUP01000028">
    <property type="protein sequence ID" value="SFO87854.1"/>
    <property type="molecule type" value="Genomic_DNA"/>
</dbReference>
<keyword evidence="8" id="KW-1185">Reference proteome</keyword>
<dbReference type="InterPro" id="IPR016032">
    <property type="entry name" value="Sig_transdc_resp-reg_C-effctor"/>
</dbReference>
<evidence type="ECO:0000313" key="8">
    <source>
        <dbReference type="Proteomes" id="UP000270697"/>
    </source>
</evidence>
<dbReference type="GO" id="GO:0003677">
    <property type="term" value="F:DNA binding"/>
    <property type="evidence" value="ECO:0007669"/>
    <property type="project" value="UniProtKB-KW"/>
</dbReference>
<dbReference type="AlphaFoldDB" id="A0A1I5KRZ4"/>
<dbReference type="InterPro" id="IPR000792">
    <property type="entry name" value="Tscrpt_reg_LuxR_C"/>
</dbReference>
<evidence type="ECO:0000313" key="5">
    <source>
        <dbReference type="EMBL" id="RKT89143.1"/>
    </source>
</evidence>
<sequence length="133" mass="14462">MGRADERALDRAIAALLHEAVEHSRAMRHVLGHVSRLVAMRVRLEQSHNGDRDTHVAVTGGVLPPLTKREEEVLGQLMRGLSNREIARTLGISERTVKNHLRNLFTKLDVGDRTSAVVKALGSNGVSGFGGAD</sequence>
<dbReference type="RefSeq" id="WP_093160125.1">
    <property type="nucleotide sequence ID" value="NZ_FOUP01000028.1"/>
</dbReference>
<dbReference type="PANTHER" id="PTHR44688">
    <property type="entry name" value="DNA-BINDING TRANSCRIPTIONAL ACTIVATOR DEVR_DOSR"/>
    <property type="match status" value="1"/>
</dbReference>
<evidence type="ECO:0000256" key="3">
    <source>
        <dbReference type="ARBA" id="ARBA00023163"/>
    </source>
</evidence>
<dbReference type="GO" id="GO:0006355">
    <property type="term" value="P:regulation of DNA-templated transcription"/>
    <property type="evidence" value="ECO:0007669"/>
    <property type="project" value="InterPro"/>
</dbReference>